<keyword evidence="3" id="KW-1185">Reference proteome</keyword>
<feature type="region of interest" description="Disordered" evidence="1">
    <location>
        <begin position="1"/>
        <end position="30"/>
    </location>
</feature>
<dbReference type="AlphaFoldDB" id="A0A0C2Z6Y7"/>
<proteinExistence type="predicted"/>
<dbReference type="HOGENOM" id="CLU_006344_5_3_1"/>
<protein>
    <submittedName>
        <fullName evidence="2">Uncharacterized protein</fullName>
    </submittedName>
</protein>
<dbReference type="OrthoDB" id="2688393at2759"/>
<sequence length="192" mass="21817">MDDVPPASPNFDVPPAPANHDVPPTPSYSHQGHPDYLGRFVETYEGCVTAFPGGEMFMGQFRSDQYVEQHQENIYFPWGSRKEWGFTSWLLRSHLSMAAIDSLLSLEIIRDIPLSFHSANELRTHAETLPSGPQWVCETLRTKCPTLQPACLFYHDPLECLQVLLSHPLFEPHLSFFSLESLDLHCKGLLHI</sequence>
<dbReference type="Pfam" id="PF18759">
    <property type="entry name" value="Plavaka"/>
    <property type="match status" value="1"/>
</dbReference>
<accession>A0A0C2Z6Y7</accession>
<dbReference type="InterPro" id="IPR041078">
    <property type="entry name" value="Plavaka"/>
</dbReference>
<reference evidence="2 3" key="1">
    <citation type="submission" date="2014-04" db="EMBL/GenBank/DDBJ databases">
        <authorList>
            <consortium name="DOE Joint Genome Institute"/>
            <person name="Kuo A."/>
            <person name="Kohler A."/>
            <person name="Nagy L.G."/>
            <person name="Floudas D."/>
            <person name="Copeland A."/>
            <person name="Barry K.W."/>
            <person name="Cichocki N."/>
            <person name="Veneault-Fourrey C."/>
            <person name="LaButti K."/>
            <person name="Lindquist E.A."/>
            <person name="Lipzen A."/>
            <person name="Lundell T."/>
            <person name="Morin E."/>
            <person name="Murat C."/>
            <person name="Sun H."/>
            <person name="Tunlid A."/>
            <person name="Henrissat B."/>
            <person name="Grigoriev I.V."/>
            <person name="Hibbett D.S."/>
            <person name="Martin F."/>
            <person name="Nordberg H.P."/>
            <person name="Cantor M.N."/>
            <person name="Hua S.X."/>
        </authorList>
    </citation>
    <scope>NUCLEOTIDE SEQUENCE [LARGE SCALE GENOMIC DNA]</scope>
    <source>
        <strain evidence="2 3">Foug A</strain>
    </source>
</reference>
<organism evidence="2 3">
    <name type="scientific">Scleroderma citrinum Foug A</name>
    <dbReference type="NCBI Taxonomy" id="1036808"/>
    <lineage>
        <taxon>Eukaryota</taxon>
        <taxon>Fungi</taxon>
        <taxon>Dikarya</taxon>
        <taxon>Basidiomycota</taxon>
        <taxon>Agaricomycotina</taxon>
        <taxon>Agaricomycetes</taxon>
        <taxon>Agaricomycetidae</taxon>
        <taxon>Boletales</taxon>
        <taxon>Sclerodermatineae</taxon>
        <taxon>Sclerodermataceae</taxon>
        <taxon>Scleroderma</taxon>
    </lineage>
</organism>
<dbReference type="InParanoid" id="A0A0C2Z6Y7"/>
<dbReference type="Proteomes" id="UP000053989">
    <property type="component" value="Unassembled WGS sequence"/>
</dbReference>
<reference evidence="3" key="2">
    <citation type="submission" date="2015-01" db="EMBL/GenBank/DDBJ databases">
        <title>Evolutionary Origins and Diversification of the Mycorrhizal Mutualists.</title>
        <authorList>
            <consortium name="DOE Joint Genome Institute"/>
            <consortium name="Mycorrhizal Genomics Consortium"/>
            <person name="Kohler A."/>
            <person name="Kuo A."/>
            <person name="Nagy L.G."/>
            <person name="Floudas D."/>
            <person name="Copeland A."/>
            <person name="Barry K.W."/>
            <person name="Cichocki N."/>
            <person name="Veneault-Fourrey C."/>
            <person name="LaButti K."/>
            <person name="Lindquist E.A."/>
            <person name="Lipzen A."/>
            <person name="Lundell T."/>
            <person name="Morin E."/>
            <person name="Murat C."/>
            <person name="Riley R."/>
            <person name="Ohm R."/>
            <person name="Sun H."/>
            <person name="Tunlid A."/>
            <person name="Henrissat B."/>
            <person name="Grigoriev I.V."/>
            <person name="Hibbett D.S."/>
            <person name="Martin F."/>
        </authorList>
    </citation>
    <scope>NUCLEOTIDE SEQUENCE [LARGE SCALE GENOMIC DNA]</scope>
    <source>
        <strain evidence="3">Foug A</strain>
    </source>
</reference>
<feature type="compositionally biased region" description="Pro residues" evidence="1">
    <location>
        <begin position="1"/>
        <end position="17"/>
    </location>
</feature>
<evidence type="ECO:0000313" key="3">
    <source>
        <dbReference type="Proteomes" id="UP000053989"/>
    </source>
</evidence>
<dbReference type="EMBL" id="KN822096">
    <property type="protein sequence ID" value="KIM57753.1"/>
    <property type="molecule type" value="Genomic_DNA"/>
</dbReference>
<dbReference type="STRING" id="1036808.A0A0C2Z6Y7"/>
<gene>
    <name evidence="2" type="ORF">SCLCIDRAFT_129727</name>
</gene>
<name>A0A0C2Z6Y7_9AGAM</name>
<evidence type="ECO:0000256" key="1">
    <source>
        <dbReference type="SAM" id="MobiDB-lite"/>
    </source>
</evidence>
<evidence type="ECO:0000313" key="2">
    <source>
        <dbReference type="EMBL" id="KIM57753.1"/>
    </source>
</evidence>